<evidence type="ECO:0000313" key="3">
    <source>
        <dbReference type="Proteomes" id="UP000010420"/>
    </source>
</evidence>
<dbReference type="PATRIC" id="fig|545697.3.peg.672"/>
<keyword evidence="3" id="KW-1185">Reference proteome</keyword>
<gene>
    <name evidence="2" type="ORF">HMPREF0216_00681</name>
</gene>
<dbReference type="Proteomes" id="UP000010420">
    <property type="component" value="Unassembled WGS sequence"/>
</dbReference>
<protein>
    <submittedName>
        <fullName evidence="2">Uncharacterized protein</fullName>
    </submittedName>
</protein>
<dbReference type="EMBL" id="AMEZ01000022">
    <property type="protein sequence ID" value="EKY28628.1"/>
    <property type="molecule type" value="Genomic_DNA"/>
</dbReference>
<feature type="region of interest" description="Disordered" evidence="1">
    <location>
        <begin position="38"/>
        <end position="66"/>
    </location>
</feature>
<accession>L1QKX2</accession>
<evidence type="ECO:0000256" key="1">
    <source>
        <dbReference type="SAM" id="MobiDB-lite"/>
    </source>
</evidence>
<comment type="caution">
    <text evidence="2">The sequence shown here is derived from an EMBL/GenBank/DDBJ whole genome shotgun (WGS) entry which is preliminary data.</text>
</comment>
<dbReference type="RefSeq" id="WP_005211016.1">
    <property type="nucleotide sequence ID" value="NZ_KB291615.1"/>
</dbReference>
<reference evidence="2 3" key="1">
    <citation type="submission" date="2012-05" db="EMBL/GenBank/DDBJ databases">
        <authorList>
            <person name="Weinstock G."/>
            <person name="Sodergren E."/>
            <person name="Lobos E.A."/>
            <person name="Fulton L."/>
            <person name="Fulton R."/>
            <person name="Courtney L."/>
            <person name="Fronick C."/>
            <person name="O'Laughlin M."/>
            <person name="Godfrey J."/>
            <person name="Wilson R.M."/>
            <person name="Miner T."/>
            <person name="Farmer C."/>
            <person name="Delehaunty K."/>
            <person name="Cordes M."/>
            <person name="Minx P."/>
            <person name="Tomlinson C."/>
            <person name="Chen J."/>
            <person name="Wollam A."/>
            <person name="Pepin K.H."/>
            <person name="Bhonagiri V."/>
            <person name="Zhang X."/>
            <person name="Suruliraj S."/>
            <person name="Warren W."/>
            <person name="Mitreva M."/>
            <person name="Mardis E.R."/>
            <person name="Wilson R.K."/>
        </authorList>
    </citation>
    <scope>NUCLEOTIDE SEQUENCE [LARGE SCALE GENOMIC DNA]</scope>
    <source>
        <strain evidence="2 3">DSM 1785</strain>
    </source>
</reference>
<feature type="compositionally biased region" description="Basic and acidic residues" evidence="1">
    <location>
        <begin position="56"/>
        <end position="66"/>
    </location>
</feature>
<organism evidence="2 3">
    <name type="scientific">Clostridium celatum DSM 1785</name>
    <dbReference type="NCBI Taxonomy" id="545697"/>
    <lineage>
        <taxon>Bacteria</taxon>
        <taxon>Bacillati</taxon>
        <taxon>Bacillota</taxon>
        <taxon>Clostridia</taxon>
        <taxon>Eubacteriales</taxon>
        <taxon>Clostridiaceae</taxon>
        <taxon>Clostridium</taxon>
    </lineage>
</organism>
<sequence length="66" mass="7887">MGQRRNGRKKVNIIRIRPNRFKVIAKYAKMKNNEVIFNSKGEDDSDGIPGKTRSYMRFENKRDREK</sequence>
<evidence type="ECO:0000313" key="2">
    <source>
        <dbReference type="EMBL" id="EKY28628.1"/>
    </source>
</evidence>
<dbReference type="HOGENOM" id="CLU_2823457_0_0_9"/>
<dbReference type="STRING" id="545697.HMPREF0216_00681"/>
<proteinExistence type="predicted"/>
<name>L1QKX2_9CLOT</name>
<dbReference type="AlphaFoldDB" id="L1QKX2"/>